<accession>A0A137NYV0</accession>
<reference evidence="1 3" key="1">
    <citation type="journal article" date="2015" name="Genome Biol. Evol.">
        <title>Phylogenomic analyses indicate that early fungi evolved digesting cell walls of algal ancestors of land plants.</title>
        <authorList>
            <person name="Chang Y."/>
            <person name="Wang S."/>
            <person name="Sekimoto S."/>
            <person name="Aerts A.L."/>
            <person name="Choi C."/>
            <person name="Clum A."/>
            <person name="LaButti K.M."/>
            <person name="Lindquist E.A."/>
            <person name="Yee Ngan C."/>
            <person name="Ohm R.A."/>
            <person name="Salamov A.A."/>
            <person name="Grigoriev I.V."/>
            <person name="Spatafora J.W."/>
            <person name="Berbee M.L."/>
        </authorList>
    </citation>
    <scope>NUCLEOTIDE SEQUENCE [LARGE SCALE GENOMIC DNA]</scope>
    <source>
        <strain evidence="1 3">NRRL 28638</strain>
    </source>
</reference>
<proteinExistence type="predicted"/>
<dbReference type="AlphaFoldDB" id="A0A137NYV0"/>
<dbReference type="EMBL" id="KQ964504">
    <property type="protein sequence ID" value="KXN70360.1"/>
    <property type="molecule type" value="Genomic_DNA"/>
</dbReference>
<feature type="non-terminal residue" evidence="1">
    <location>
        <position position="1"/>
    </location>
</feature>
<name>A0A137NYV0_CONC2</name>
<protein>
    <submittedName>
        <fullName evidence="1">Uncharacterized protein</fullName>
    </submittedName>
</protein>
<sequence>YKATQDSEYSSNNNIIIPDMISGDNIMMNNYNTEGVKEHYERMAKVGAMLNANPNFEPDTTF</sequence>
<dbReference type="Proteomes" id="UP000070444">
    <property type="component" value="Unassembled WGS sequence"/>
</dbReference>
<evidence type="ECO:0000313" key="2">
    <source>
        <dbReference type="EMBL" id="KXN70360.1"/>
    </source>
</evidence>
<dbReference type="EMBL" id="KQ964609">
    <property type="protein sequence ID" value="KXN67858.1"/>
    <property type="molecule type" value="Genomic_DNA"/>
</dbReference>
<evidence type="ECO:0000313" key="3">
    <source>
        <dbReference type="Proteomes" id="UP000070444"/>
    </source>
</evidence>
<keyword evidence="3" id="KW-1185">Reference proteome</keyword>
<gene>
    <name evidence="2" type="ORF">CONCODRAFT_7049</name>
    <name evidence="1" type="ORF">CONCODRAFT_9989</name>
</gene>
<evidence type="ECO:0000313" key="1">
    <source>
        <dbReference type="EMBL" id="KXN67858.1"/>
    </source>
</evidence>
<organism evidence="1 3">
    <name type="scientific">Conidiobolus coronatus (strain ATCC 28846 / CBS 209.66 / NRRL 28638)</name>
    <name type="common">Delacroixia coronata</name>
    <dbReference type="NCBI Taxonomy" id="796925"/>
    <lineage>
        <taxon>Eukaryota</taxon>
        <taxon>Fungi</taxon>
        <taxon>Fungi incertae sedis</taxon>
        <taxon>Zoopagomycota</taxon>
        <taxon>Entomophthoromycotina</taxon>
        <taxon>Entomophthoromycetes</taxon>
        <taxon>Entomophthorales</taxon>
        <taxon>Ancylistaceae</taxon>
        <taxon>Conidiobolus</taxon>
    </lineage>
</organism>